<feature type="repeat" description="ANK" evidence="1">
    <location>
        <begin position="93"/>
        <end position="139"/>
    </location>
</feature>
<feature type="region of interest" description="Disordered" evidence="2">
    <location>
        <begin position="1"/>
        <end position="22"/>
    </location>
</feature>
<dbReference type="InterPro" id="IPR002110">
    <property type="entry name" value="Ankyrin_rpt"/>
</dbReference>
<protein>
    <submittedName>
        <fullName evidence="3">Ankyrin repeat protein</fullName>
    </submittedName>
</protein>
<evidence type="ECO:0000256" key="2">
    <source>
        <dbReference type="SAM" id="MobiDB-lite"/>
    </source>
</evidence>
<dbReference type="Proteomes" id="UP001629113">
    <property type="component" value="Unassembled WGS sequence"/>
</dbReference>
<accession>A0ABR4PT76</accession>
<proteinExistence type="predicted"/>
<dbReference type="SUPFAM" id="SSF48403">
    <property type="entry name" value="Ankyrin repeat"/>
    <property type="match status" value="1"/>
</dbReference>
<dbReference type="EMBL" id="JBFCZG010000001">
    <property type="protein sequence ID" value="KAL3426559.1"/>
    <property type="molecule type" value="Genomic_DNA"/>
</dbReference>
<sequence>MSDPRSQPEHEEEDGASPSEQLIEASRRNNTELLLEVIESCGNSEKAAALLNNTKTVLGNYIYHEAALRGNYEVIDVLLDQEGFECDPISTREGDTPLHSAIRFINSQPLSAPSDEPSAAMNLVTMMLEAGSDPSIRNKAKLTAAQLLDPANVEVKRAFVDAAEAAEREREIAAFEAEYKREEVHEDDYAGSGSDSDFDPAEFKREQEARKKALA</sequence>
<evidence type="ECO:0000313" key="3">
    <source>
        <dbReference type="EMBL" id="KAL3426559.1"/>
    </source>
</evidence>
<dbReference type="PROSITE" id="PS50088">
    <property type="entry name" value="ANK_REPEAT"/>
    <property type="match status" value="1"/>
</dbReference>
<keyword evidence="4" id="KW-1185">Reference proteome</keyword>
<keyword evidence="1" id="KW-0040">ANK repeat</keyword>
<dbReference type="SMART" id="SM00248">
    <property type="entry name" value="ANK"/>
    <property type="match status" value="2"/>
</dbReference>
<name>A0ABR4PT76_9HELO</name>
<organism evidence="3 4">
    <name type="scientific">Phlyctema vagabunda</name>
    <dbReference type="NCBI Taxonomy" id="108571"/>
    <lineage>
        <taxon>Eukaryota</taxon>
        <taxon>Fungi</taxon>
        <taxon>Dikarya</taxon>
        <taxon>Ascomycota</taxon>
        <taxon>Pezizomycotina</taxon>
        <taxon>Leotiomycetes</taxon>
        <taxon>Helotiales</taxon>
        <taxon>Dermateaceae</taxon>
        <taxon>Phlyctema</taxon>
    </lineage>
</organism>
<gene>
    <name evidence="3" type="ORF">PVAG01_00068</name>
</gene>
<reference evidence="3 4" key="1">
    <citation type="submission" date="2024-06" db="EMBL/GenBank/DDBJ databases">
        <title>Complete genome of Phlyctema vagabunda strain 19-DSS-EL-015.</title>
        <authorList>
            <person name="Fiorenzani C."/>
        </authorList>
    </citation>
    <scope>NUCLEOTIDE SEQUENCE [LARGE SCALE GENOMIC DNA]</scope>
    <source>
        <strain evidence="3 4">19-DSS-EL-015</strain>
    </source>
</reference>
<feature type="region of interest" description="Disordered" evidence="2">
    <location>
        <begin position="183"/>
        <end position="215"/>
    </location>
</feature>
<feature type="compositionally biased region" description="Basic and acidic residues" evidence="2">
    <location>
        <begin position="201"/>
        <end position="215"/>
    </location>
</feature>
<dbReference type="Pfam" id="PF12796">
    <property type="entry name" value="Ank_2"/>
    <property type="match status" value="1"/>
</dbReference>
<evidence type="ECO:0000256" key="1">
    <source>
        <dbReference type="PROSITE-ProRule" id="PRU00023"/>
    </source>
</evidence>
<evidence type="ECO:0000313" key="4">
    <source>
        <dbReference type="Proteomes" id="UP001629113"/>
    </source>
</evidence>
<dbReference type="Gene3D" id="1.25.40.20">
    <property type="entry name" value="Ankyrin repeat-containing domain"/>
    <property type="match status" value="1"/>
</dbReference>
<comment type="caution">
    <text evidence="3">The sequence shown here is derived from an EMBL/GenBank/DDBJ whole genome shotgun (WGS) entry which is preliminary data.</text>
</comment>
<dbReference type="InterPro" id="IPR036770">
    <property type="entry name" value="Ankyrin_rpt-contain_sf"/>
</dbReference>